<feature type="chain" id="PRO_5022030935" evidence="2">
    <location>
        <begin position="27"/>
        <end position="146"/>
    </location>
</feature>
<dbReference type="Proteomes" id="UP000316806">
    <property type="component" value="Chromosome"/>
</dbReference>
<dbReference type="AlphaFoldDB" id="A0A516RJW1"/>
<keyword evidence="2" id="KW-0732">Signal</keyword>
<evidence type="ECO:0000313" key="3">
    <source>
        <dbReference type="EMBL" id="QDQ15952.1"/>
    </source>
</evidence>
<evidence type="ECO:0000256" key="1">
    <source>
        <dbReference type="SAM" id="MobiDB-lite"/>
    </source>
</evidence>
<accession>A0A516RJW1</accession>
<reference evidence="3 4" key="1">
    <citation type="journal article" date="2019" name="J. Ind. Microbiol. Biotechnol.">
        <title>The complete genomic sequence of Streptomyces spectabilis NRRL-2792 and identification of secondary metabolite biosynthetic gene clusters.</title>
        <authorList>
            <person name="Sinha A."/>
            <person name="Phillips-Salemka S."/>
            <person name="Niraula T.A."/>
            <person name="Short K.A."/>
            <person name="Niraula N.P."/>
        </authorList>
    </citation>
    <scope>NUCLEOTIDE SEQUENCE [LARGE SCALE GENOMIC DNA]</scope>
    <source>
        <strain evidence="3 4">NRRL 2792</strain>
    </source>
</reference>
<organism evidence="3 4">
    <name type="scientific">Streptomyces spectabilis</name>
    <dbReference type="NCBI Taxonomy" id="68270"/>
    <lineage>
        <taxon>Bacteria</taxon>
        <taxon>Bacillati</taxon>
        <taxon>Actinomycetota</taxon>
        <taxon>Actinomycetes</taxon>
        <taxon>Kitasatosporales</taxon>
        <taxon>Streptomycetaceae</taxon>
        <taxon>Streptomyces</taxon>
    </lineage>
</organism>
<dbReference type="EMBL" id="CP040916">
    <property type="protein sequence ID" value="QDQ15952.1"/>
    <property type="molecule type" value="Genomic_DNA"/>
</dbReference>
<proteinExistence type="predicted"/>
<protein>
    <submittedName>
        <fullName evidence="3">Uncharacterized protein</fullName>
    </submittedName>
</protein>
<name>A0A516RJW1_STRST</name>
<dbReference type="RefSeq" id="WP_144323152.1">
    <property type="nucleotide sequence ID" value="NZ_CP040916.1"/>
</dbReference>
<evidence type="ECO:0000256" key="2">
    <source>
        <dbReference type="SAM" id="SignalP"/>
    </source>
</evidence>
<feature type="region of interest" description="Disordered" evidence="1">
    <location>
        <begin position="60"/>
        <end position="81"/>
    </location>
</feature>
<feature type="signal peptide" evidence="2">
    <location>
        <begin position="1"/>
        <end position="26"/>
    </location>
</feature>
<sequence length="146" mass="15695">MNRRHIRLGAVAALAALTLGATDAQAATHCEMTASAPASPSSQPYFKSLPAEKWSSIRAEGQGLPKEDLPRQAKVSGTTQGGAATKGILGKLKKALKKAFKVLPDSWEGKFTAWAKKGKGHFQNKWKTLPGWAKKSLTVGVRYLPR</sequence>
<evidence type="ECO:0000313" key="4">
    <source>
        <dbReference type="Proteomes" id="UP000316806"/>
    </source>
</evidence>
<gene>
    <name evidence="3" type="ORF">FH965_39870</name>
</gene>